<organism evidence="12 13">
    <name type="scientific">Pieris brassicae</name>
    <name type="common">White butterfly</name>
    <name type="synonym">Large white butterfly</name>
    <dbReference type="NCBI Taxonomy" id="7116"/>
    <lineage>
        <taxon>Eukaryota</taxon>
        <taxon>Metazoa</taxon>
        <taxon>Ecdysozoa</taxon>
        <taxon>Arthropoda</taxon>
        <taxon>Hexapoda</taxon>
        <taxon>Insecta</taxon>
        <taxon>Pterygota</taxon>
        <taxon>Neoptera</taxon>
        <taxon>Endopterygota</taxon>
        <taxon>Lepidoptera</taxon>
        <taxon>Glossata</taxon>
        <taxon>Ditrysia</taxon>
        <taxon>Papilionoidea</taxon>
        <taxon>Pieridae</taxon>
        <taxon>Pierinae</taxon>
        <taxon>Pieris</taxon>
    </lineage>
</organism>
<dbReference type="Proteomes" id="UP001152562">
    <property type="component" value="Unassembled WGS sequence"/>
</dbReference>
<keyword evidence="3" id="KW-0964">Secreted</keyword>
<proteinExistence type="inferred from homology"/>
<dbReference type="InterPro" id="IPR033116">
    <property type="entry name" value="TRYPSIN_SER"/>
</dbReference>
<feature type="domain" description="Peptidase S1" evidence="11">
    <location>
        <begin position="18"/>
        <end position="242"/>
    </location>
</feature>
<comment type="catalytic activity">
    <reaction evidence="8">
        <text>Preferential cleavage: Arg-|-Xaa, Lys-|-Xaa.</text>
        <dbReference type="EC" id="3.4.21.4"/>
    </reaction>
</comment>
<gene>
    <name evidence="12" type="ORF">PIBRA_LOCUS926</name>
</gene>
<protein>
    <recommendedName>
        <fullName evidence="9">trypsin</fullName>
        <ecNumber evidence="9">3.4.21.4</ecNumber>
    </recommendedName>
</protein>
<evidence type="ECO:0000256" key="1">
    <source>
        <dbReference type="ARBA" id="ARBA00004613"/>
    </source>
</evidence>
<evidence type="ECO:0000256" key="6">
    <source>
        <dbReference type="ARBA" id="ARBA00022825"/>
    </source>
</evidence>
<comment type="similarity">
    <text evidence="2">Belongs to the peptidase S1 family.</text>
</comment>
<dbReference type="GO" id="GO:0016485">
    <property type="term" value="P:protein processing"/>
    <property type="evidence" value="ECO:0007669"/>
    <property type="project" value="UniProtKB-ARBA"/>
</dbReference>
<dbReference type="InterPro" id="IPR001254">
    <property type="entry name" value="Trypsin_dom"/>
</dbReference>
<dbReference type="InterPro" id="IPR001314">
    <property type="entry name" value="Peptidase_S1A"/>
</dbReference>
<dbReference type="Pfam" id="PF00089">
    <property type="entry name" value="Trypsin"/>
    <property type="match status" value="1"/>
</dbReference>
<accession>A0A9P0SVM2</accession>
<keyword evidence="4 10" id="KW-0645">Protease</keyword>
<sequence>MFLLCNIYAKPSDIAVRIINGADATDGALPYQASIRLLGDHFCGGAILNTKWILTAAHCIEPAYMRYLRVVVGTNDVKNGGQEFKLSKITCHPDFTKKNYLNDVCLLQVDGTINFDSKVKSIALPEKETKAGANLLISGWGKISEDPESYPQKLQILNVTAISTEECKQSLGKFIPIDETKICTNKVKGSSACSGDSGGPLVDGTSVVGIASFVITPCAVFDYPDGYTRVLSYRDWIRKNIT</sequence>
<dbReference type="CDD" id="cd00190">
    <property type="entry name" value="Tryp_SPc"/>
    <property type="match status" value="1"/>
</dbReference>
<dbReference type="InterPro" id="IPR043504">
    <property type="entry name" value="Peptidase_S1_PA_chymotrypsin"/>
</dbReference>
<keyword evidence="6 10" id="KW-0720">Serine protease</keyword>
<evidence type="ECO:0000256" key="4">
    <source>
        <dbReference type="ARBA" id="ARBA00022670"/>
    </source>
</evidence>
<dbReference type="PRINTS" id="PR00722">
    <property type="entry name" value="CHYMOTRYPSIN"/>
</dbReference>
<dbReference type="AlphaFoldDB" id="A0A9P0SVM2"/>
<dbReference type="GO" id="GO:0004252">
    <property type="term" value="F:serine-type endopeptidase activity"/>
    <property type="evidence" value="ECO:0007669"/>
    <property type="project" value="UniProtKB-EC"/>
</dbReference>
<dbReference type="GO" id="GO:0005576">
    <property type="term" value="C:extracellular region"/>
    <property type="evidence" value="ECO:0007669"/>
    <property type="project" value="UniProtKB-SubCell"/>
</dbReference>
<dbReference type="InterPro" id="IPR009003">
    <property type="entry name" value="Peptidase_S1_PA"/>
</dbReference>
<evidence type="ECO:0000313" key="12">
    <source>
        <dbReference type="EMBL" id="CAH3905756.1"/>
    </source>
</evidence>
<dbReference type="PANTHER" id="PTHR24276:SF98">
    <property type="entry name" value="FI18310P1-RELATED"/>
    <property type="match status" value="1"/>
</dbReference>
<dbReference type="FunFam" id="2.40.10.10:FF:000047">
    <property type="entry name" value="Trypsin eta"/>
    <property type="match status" value="1"/>
</dbReference>
<evidence type="ECO:0000313" key="13">
    <source>
        <dbReference type="Proteomes" id="UP001152562"/>
    </source>
</evidence>
<name>A0A9P0SVM2_PIEBR</name>
<dbReference type="InterPro" id="IPR050430">
    <property type="entry name" value="Peptidase_S1"/>
</dbReference>
<comment type="subcellular location">
    <subcellularLocation>
        <location evidence="1">Secreted</location>
    </subcellularLocation>
</comment>
<dbReference type="InterPro" id="IPR018114">
    <property type="entry name" value="TRYPSIN_HIS"/>
</dbReference>
<dbReference type="PROSITE" id="PS50240">
    <property type="entry name" value="TRYPSIN_DOM"/>
    <property type="match status" value="1"/>
</dbReference>
<reference evidence="12" key="1">
    <citation type="submission" date="2022-05" db="EMBL/GenBank/DDBJ databases">
        <authorList>
            <person name="Okamura Y."/>
        </authorList>
    </citation>
    <scope>NUCLEOTIDE SEQUENCE</scope>
</reference>
<dbReference type="PANTHER" id="PTHR24276">
    <property type="entry name" value="POLYSERASE-RELATED"/>
    <property type="match status" value="1"/>
</dbReference>
<evidence type="ECO:0000256" key="10">
    <source>
        <dbReference type="RuleBase" id="RU363034"/>
    </source>
</evidence>
<evidence type="ECO:0000256" key="9">
    <source>
        <dbReference type="ARBA" id="ARBA00038868"/>
    </source>
</evidence>
<dbReference type="EMBL" id="CALOZG010000001">
    <property type="protein sequence ID" value="CAH3905756.1"/>
    <property type="molecule type" value="Genomic_DNA"/>
</dbReference>
<evidence type="ECO:0000256" key="7">
    <source>
        <dbReference type="ARBA" id="ARBA00023157"/>
    </source>
</evidence>
<keyword evidence="5 10" id="KW-0378">Hydrolase</keyword>
<dbReference type="SMART" id="SM00020">
    <property type="entry name" value="Tryp_SPc"/>
    <property type="match status" value="1"/>
</dbReference>
<evidence type="ECO:0000256" key="2">
    <source>
        <dbReference type="ARBA" id="ARBA00007664"/>
    </source>
</evidence>
<evidence type="ECO:0000256" key="3">
    <source>
        <dbReference type="ARBA" id="ARBA00022525"/>
    </source>
</evidence>
<dbReference type="PROSITE" id="PS00135">
    <property type="entry name" value="TRYPSIN_SER"/>
    <property type="match status" value="1"/>
</dbReference>
<dbReference type="EC" id="3.4.21.4" evidence="9"/>
<evidence type="ECO:0000256" key="5">
    <source>
        <dbReference type="ARBA" id="ARBA00022801"/>
    </source>
</evidence>
<keyword evidence="7" id="KW-1015">Disulfide bond</keyword>
<dbReference type="SUPFAM" id="SSF50494">
    <property type="entry name" value="Trypsin-like serine proteases"/>
    <property type="match status" value="1"/>
</dbReference>
<comment type="caution">
    <text evidence="12">The sequence shown here is derived from an EMBL/GenBank/DDBJ whole genome shotgun (WGS) entry which is preliminary data.</text>
</comment>
<evidence type="ECO:0000259" key="11">
    <source>
        <dbReference type="PROSITE" id="PS50240"/>
    </source>
</evidence>
<evidence type="ECO:0000256" key="8">
    <source>
        <dbReference type="ARBA" id="ARBA00036320"/>
    </source>
</evidence>
<dbReference type="Gene3D" id="2.40.10.10">
    <property type="entry name" value="Trypsin-like serine proteases"/>
    <property type="match status" value="1"/>
</dbReference>
<keyword evidence="13" id="KW-1185">Reference proteome</keyword>
<dbReference type="PROSITE" id="PS00134">
    <property type="entry name" value="TRYPSIN_HIS"/>
    <property type="match status" value="1"/>
</dbReference>